<dbReference type="OrthoDB" id="191686at2759"/>
<evidence type="ECO:0000313" key="6">
    <source>
        <dbReference type="Proteomes" id="UP000663852"/>
    </source>
</evidence>
<dbReference type="Proteomes" id="UP000663852">
    <property type="component" value="Unassembled WGS sequence"/>
</dbReference>
<keyword evidence="1" id="KW-0106">Calcium</keyword>
<dbReference type="AlphaFoldDB" id="A0A814S3L4"/>
<evidence type="ECO:0000259" key="2">
    <source>
        <dbReference type="PROSITE" id="PS50222"/>
    </source>
</evidence>
<dbReference type="PROSITE" id="PS50222">
    <property type="entry name" value="EF_HAND_2"/>
    <property type="match status" value="1"/>
</dbReference>
<keyword evidence="5" id="KW-1185">Reference proteome</keyword>
<comment type="caution">
    <text evidence="3">The sequence shown here is derived from an EMBL/GenBank/DDBJ whole genome shotgun (WGS) entry which is preliminary data.</text>
</comment>
<organism evidence="3 6">
    <name type="scientific">Adineta ricciae</name>
    <name type="common">Rotifer</name>
    <dbReference type="NCBI Taxonomy" id="249248"/>
    <lineage>
        <taxon>Eukaryota</taxon>
        <taxon>Metazoa</taxon>
        <taxon>Spiralia</taxon>
        <taxon>Gnathifera</taxon>
        <taxon>Rotifera</taxon>
        <taxon>Eurotatoria</taxon>
        <taxon>Bdelloidea</taxon>
        <taxon>Adinetida</taxon>
        <taxon>Adinetidae</taxon>
        <taxon>Adineta</taxon>
    </lineage>
</organism>
<name>A0A814S3L4_ADIRI</name>
<dbReference type="Proteomes" id="UP000663828">
    <property type="component" value="Unassembled WGS sequence"/>
</dbReference>
<gene>
    <name evidence="3" type="ORF">EDS130_LOCUS22149</name>
    <name evidence="4" type="ORF">XAT740_LOCUS35873</name>
</gene>
<accession>A0A814S3L4</accession>
<dbReference type="SUPFAM" id="SSF81995">
    <property type="entry name" value="beta-sandwich domain of Sec23/24"/>
    <property type="match status" value="1"/>
</dbReference>
<proteinExistence type="predicted"/>
<dbReference type="Gene3D" id="1.10.238.10">
    <property type="entry name" value="EF-hand"/>
    <property type="match status" value="1"/>
</dbReference>
<evidence type="ECO:0000313" key="3">
    <source>
        <dbReference type="EMBL" id="CAF1142112.1"/>
    </source>
</evidence>
<dbReference type="EMBL" id="CAJNOJ010000115">
    <property type="protein sequence ID" value="CAF1142112.1"/>
    <property type="molecule type" value="Genomic_DNA"/>
</dbReference>
<dbReference type="InterPro" id="IPR011992">
    <property type="entry name" value="EF-hand-dom_pair"/>
</dbReference>
<sequence>MGNTFKKSQGTVQAVPQQGAVYAPYQQQPAVQQQPQYVQQQPQIVQQPMVQPQIVQQPMGQPQFVQQPMAPQQSAPYRSPLSQAQASYYPAFPSAPFMPRYSVPPPLSLPTGNNPSSYYENDAFLANLTGWSVQDIERLRHEFLSYSNSYGVIDREGFRKLYVASLLNMTWEALERDAESAFRNFDINQTGVLDFNEYITACSRMARETSAGAPQTGAPYTY</sequence>
<evidence type="ECO:0000313" key="5">
    <source>
        <dbReference type="Proteomes" id="UP000663828"/>
    </source>
</evidence>
<protein>
    <recommendedName>
        <fullName evidence="2">EF-hand domain-containing protein</fullName>
    </recommendedName>
</protein>
<dbReference type="EMBL" id="CAJNOR010003633">
    <property type="protein sequence ID" value="CAF1432742.1"/>
    <property type="molecule type" value="Genomic_DNA"/>
</dbReference>
<feature type="domain" description="EF-hand" evidence="2">
    <location>
        <begin position="173"/>
        <end position="208"/>
    </location>
</feature>
<dbReference type="SUPFAM" id="SSF47473">
    <property type="entry name" value="EF-hand"/>
    <property type="match status" value="1"/>
</dbReference>
<evidence type="ECO:0000313" key="4">
    <source>
        <dbReference type="EMBL" id="CAF1432742.1"/>
    </source>
</evidence>
<dbReference type="PROSITE" id="PS00018">
    <property type="entry name" value="EF_HAND_1"/>
    <property type="match status" value="1"/>
</dbReference>
<dbReference type="GO" id="GO:0005509">
    <property type="term" value="F:calcium ion binding"/>
    <property type="evidence" value="ECO:0007669"/>
    <property type="project" value="InterPro"/>
</dbReference>
<dbReference type="InterPro" id="IPR002048">
    <property type="entry name" value="EF_hand_dom"/>
</dbReference>
<reference evidence="3" key="1">
    <citation type="submission" date="2021-02" db="EMBL/GenBank/DDBJ databases">
        <authorList>
            <person name="Nowell W R."/>
        </authorList>
    </citation>
    <scope>NUCLEOTIDE SEQUENCE</scope>
</reference>
<dbReference type="InterPro" id="IPR018247">
    <property type="entry name" value="EF_Hand_1_Ca_BS"/>
</dbReference>
<evidence type="ECO:0000256" key="1">
    <source>
        <dbReference type="ARBA" id="ARBA00022837"/>
    </source>
</evidence>